<accession>A0A314KKB2</accession>
<organism evidence="2 3">
    <name type="scientific">Nicotiana attenuata</name>
    <name type="common">Coyote tobacco</name>
    <dbReference type="NCBI Taxonomy" id="49451"/>
    <lineage>
        <taxon>Eukaryota</taxon>
        <taxon>Viridiplantae</taxon>
        <taxon>Streptophyta</taxon>
        <taxon>Embryophyta</taxon>
        <taxon>Tracheophyta</taxon>
        <taxon>Spermatophyta</taxon>
        <taxon>Magnoliopsida</taxon>
        <taxon>eudicotyledons</taxon>
        <taxon>Gunneridae</taxon>
        <taxon>Pentapetalae</taxon>
        <taxon>asterids</taxon>
        <taxon>lamiids</taxon>
        <taxon>Solanales</taxon>
        <taxon>Solanaceae</taxon>
        <taxon>Nicotianoideae</taxon>
        <taxon>Nicotianeae</taxon>
        <taxon>Nicotiana</taxon>
    </lineage>
</organism>
<dbReference type="Proteomes" id="UP000187609">
    <property type="component" value="Unassembled WGS sequence"/>
</dbReference>
<sequence length="174" mass="19972">MVSTSGCIPLWNVSNGEDIIFLLHHQDRVLNSDDYSISYLKNQVPVVKEKLLYLGSILADIIQHRDMHQELQDLMKHAQEKLLRLVEAEVKMFCFKVPDSSCYSFPKTNRLGFLDCFLGKLGELLCSKIDLIIDLKHRIQSLQDGLLCLRSLTDQFAESYDEHDEVLKSLADSE</sequence>
<evidence type="ECO:0000313" key="3">
    <source>
        <dbReference type="Proteomes" id="UP000187609"/>
    </source>
</evidence>
<keyword evidence="1" id="KW-0175">Coiled coil</keyword>
<keyword evidence="3" id="KW-1185">Reference proteome</keyword>
<dbReference type="EMBL" id="MJEQ01001725">
    <property type="protein sequence ID" value="OIT29670.1"/>
    <property type="molecule type" value="Genomic_DNA"/>
</dbReference>
<dbReference type="AlphaFoldDB" id="A0A314KKB2"/>
<comment type="caution">
    <text evidence="2">The sequence shown here is derived from an EMBL/GenBank/DDBJ whole genome shotgun (WGS) entry which is preliminary data.</text>
</comment>
<evidence type="ECO:0000256" key="1">
    <source>
        <dbReference type="SAM" id="Coils"/>
    </source>
</evidence>
<gene>
    <name evidence="2" type="ORF">A4A49_55279</name>
</gene>
<proteinExistence type="predicted"/>
<feature type="coiled-coil region" evidence="1">
    <location>
        <begin position="61"/>
        <end position="88"/>
    </location>
</feature>
<evidence type="ECO:0000313" key="2">
    <source>
        <dbReference type="EMBL" id="OIT29670.1"/>
    </source>
</evidence>
<dbReference type="Gramene" id="OIT29670">
    <property type="protein sequence ID" value="OIT29670"/>
    <property type="gene ID" value="A4A49_55279"/>
</dbReference>
<name>A0A314KKB2_NICAT</name>
<reference evidence="2" key="1">
    <citation type="submission" date="2016-11" db="EMBL/GenBank/DDBJ databases">
        <title>The genome of Nicotiana attenuata.</title>
        <authorList>
            <person name="Xu S."/>
            <person name="Brockmoeller T."/>
            <person name="Gaquerel E."/>
            <person name="Navarro A."/>
            <person name="Kuhl H."/>
            <person name="Gase K."/>
            <person name="Ling Z."/>
            <person name="Zhou W."/>
            <person name="Kreitzer C."/>
            <person name="Stanke M."/>
            <person name="Tang H."/>
            <person name="Lyons E."/>
            <person name="Pandey P."/>
            <person name="Pandey S.P."/>
            <person name="Timmermann B."/>
            <person name="Baldwin I.T."/>
        </authorList>
    </citation>
    <scope>NUCLEOTIDE SEQUENCE [LARGE SCALE GENOMIC DNA]</scope>
    <source>
        <strain evidence="2">UT</strain>
    </source>
</reference>
<protein>
    <submittedName>
        <fullName evidence="2">Uncharacterized protein</fullName>
    </submittedName>
</protein>